<evidence type="ECO:0000259" key="3">
    <source>
        <dbReference type="Pfam" id="PF16640"/>
    </source>
</evidence>
<keyword evidence="2" id="KW-0472">Membrane</keyword>
<dbReference type="InterPro" id="IPR013783">
    <property type="entry name" value="Ig-like_fold"/>
</dbReference>
<dbReference type="Gene3D" id="2.60.40.1190">
    <property type="match status" value="1"/>
</dbReference>
<keyword evidence="2" id="KW-0812">Transmembrane</keyword>
<feature type="region of interest" description="Disordered" evidence="1">
    <location>
        <begin position="513"/>
        <end position="534"/>
    </location>
</feature>
<dbReference type="SUPFAM" id="SSF49344">
    <property type="entry name" value="CBD9-like"/>
    <property type="match status" value="1"/>
</dbReference>
<accession>A0A3R9R5W2</accession>
<comment type="caution">
    <text evidence="4">The sequence shown here is derived from an EMBL/GenBank/DDBJ whole genome shotgun (WGS) entry which is preliminary data.</text>
</comment>
<keyword evidence="2" id="KW-1133">Transmembrane helix</keyword>
<organism evidence="4 5">
    <name type="scientific">Candidatus Methanodesulfokora washburnensis</name>
    <dbReference type="NCBI Taxonomy" id="2478471"/>
    <lineage>
        <taxon>Archaea</taxon>
        <taxon>Thermoproteota</taxon>
        <taxon>Candidatus Korarchaeia</taxon>
        <taxon>Candidatus Korarchaeia incertae sedis</taxon>
        <taxon>Candidatus Methanodesulfokora</taxon>
    </lineage>
</organism>
<dbReference type="Proteomes" id="UP000277582">
    <property type="component" value="Unassembled WGS sequence"/>
</dbReference>
<dbReference type="AlphaFoldDB" id="A0A3R9R5W2"/>
<dbReference type="Pfam" id="PF16640">
    <property type="entry name" value="Big_3_5"/>
    <property type="match status" value="1"/>
</dbReference>
<sequence>MVYYHLVEMNRLILVITIVMIIFTPQLVSGQPRNYVPIYLPPRGYYVDWMDVKAVYMKDDENWLYFYVEYYGAIPSSKYYSRDLLIFMDTDMNDQTGEFICTCDQTGEPWKDSLGADYLISSHLRGDNSTSWAVLSKWSNTAGRWQGEFKNLKSEATLAPGLSFMEIKVNKRDVGYTPNGIHFLILSASAVDMPNTNVSYVIDSSIKNIVVDGEPGDWGTATPLITFPPRLIEPPELEVSNVYVANDGNNLYFRFDTKGKPSTRVDAGELLFFIYIDVDNNVNTGVRAFWANSSKGTEVDYYRCTGTGSDRRCQRIGGSSNSADFNNTFEFKIPLSLLGLGSGQTVGIYIWGLGEFVRRIPQSGYLTYPSTTSPVTSMRKTRLTLNISPSRISGKVGTTITITGKLTIEEVGIGLGGKTINIYRNGSIIGSCVTTNGSYKFEWKDVRLEEGNYEITAKFNGDSTYAASDANTTLTVMPAPLMSIIIEFLQPLIPLILVIMAIVIILRRSLARTRPKKPSPPSAYVPPSRRKREEEIEVSRRWIESEIEKIKDFMEELES</sequence>
<gene>
    <name evidence="4" type="ORF">D6D85_05935</name>
</gene>
<keyword evidence="5" id="KW-1185">Reference proteome</keyword>
<evidence type="ECO:0000256" key="1">
    <source>
        <dbReference type="SAM" id="MobiDB-lite"/>
    </source>
</evidence>
<evidence type="ECO:0000313" key="5">
    <source>
        <dbReference type="Proteomes" id="UP000277582"/>
    </source>
</evidence>
<name>A0A3R9R5W2_9CREN</name>
<reference evidence="4 5" key="1">
    <citation type="submission" date="2018-10" db="EMBL/GenBank/DDBJ databases">
        <title>Co-occurring genomic capacity for anaerobic methane metabolism and dissimilatory sulfite reduction discovered in the Korarchaeota.</title>
        <authorList>
            <person name="Mckay L.J."/>
            <person name="Dlakic M."/>
            <person name="Fields M.W."/>
            <person name="Delmont T.O."/>
            <person name="Eren A.M."/>
            <person name="Jay Z.J."/>
            <person name="Klingelsmith K.B."/>
            <person name="Rusch D.B."/>
            <person name="Inskeep W.P."/>
        </authorList>
    </citation>
    <scope>NUCLEOTIDE SEQUENCE [LARGE SCALE GENOMIC DNA]</scope>
    <source>
        <strain evidence="4 5">MDKW</strain>
    </source>
</reference>
<dbReference type="Gene3D" id="2.60.40.10">
    <property type="entry name" value="Immunoglobulins"/>
    <property type="match status" value="1"/>
</dbReference>
<feature type="transmembrane region" description="Helical" evidence="2">
    <location>
        <begin position="488"/>
        <end position="506"/>
    </location>
</feature>
<dbReference type="EMBL" id="RCOS01000072">
    <property type="protein sequence ID" value="RSN75579.1"/>
    <property type="molecule type" value="Genomic_DNA"/>
</dbReference>
<evidence type="ECO:0000256" key="2">
    <source>
        <dbReference type="SAM" id="Phobius"/>
    </source>
</evidence>
<proteinExistence type="predicted"/>
<evidence type="ECO:0000313" key="4">
    <source>
        <dbReference type="EMBL" id="RSN75579.1"/>
    </source>
</evidence>
<dbReference type="InterPro" id="IPR032109">
    <property type="entry name" value="Big_3_5"/>
</dbReference>
<feature type="domain" description="Bacterial Ig-like" evidence="3">
    <location>
        <begin position="393"/>
        <end position="476"/>
    </location>
</feature>
<protein>
    <recommendedName>
        <fullName evidence="3">Bacterial Ig-like domain-containing protein</fullName>
    </recommendedName>
</protein>